<evidence type="ECO:0000256" key="10">
    <source>
        <dbReference type="ARBA" id="ARBA00023224"/>
    </source>
</evidence>
<keyword evidence="4 12" id="KW-0716">Sensory transduction</keyword>
<evidence type="ECO:0000256" key="1">
    <source>
        <dbReference type="ARBA" id="ARBA00004141"/>
    </source>
</evidence>
<reference evidence="14 15" key="1">
    <citation type="submission" date="2019-09" db="EMBL/GenBank/DDBJ databases">
        <title>Bird 10,000 Genomes (B10K) Project - Family phase.</title>
        <authorList>
            <person name="Zhang G."/>
        </authorList>
    </citation>
    <scope>NUCLEOTIDE SEQUENCE [LARGE SCALE GENOMIC DNA]</scope>
    <source>
        <strain evidence="14">B10K-DU-029-80</strain>
        <tissue evidence="14">Muscle</tissue>
    </source>
</reference>
<proteinExistence type="inferred from homology"/>
<sequence>SQDQFNATLYDAMAMVIISLQTFIGMWINAFIASVLCIAWVKKKSFNSNEKILLVLGFCRFWYLCITWVYSFLSILYPWRFYVHPLPQLFASIQSFLNFCNLWVSACLCIFYCVKIATFRHIFFIYLKVKIDRIVPWLLLGSVLLSLVIGILVFSITDQALCNNQNSTTRGNVWKLTIKLNEHFFPVFFLSGFGFATTFIAAISSALLLLFSLWRHKRRMQTDSAKNISMDAHVKAMKSILYFFIIYSINFTTLILTLIYATKKVNPVAILIVLFQYTFPGVHSLILIFNNPKLEKTLRRTLSSVMCKLCMRQ</sequence>
<evidence type="ECO:0000256" key="7">
    <source>
        <dbReference type="ARBA" id="ARBA00023040"/>
    </source>
</evidence>
<evidence type="ECO:0000256" key="2">
    <source>
        <dbReference type="ARBA" id="ARBA00007376"/>
    </source>
</evidence>
<evidence type="ECO:0000256" key="6">
    <source>
        <dbReference type="ARBA" id="ARBA00022989"/>
    </source>
</evidence>
<feature type="transmembrane region" description="Helical" evidence="13">
    <location>
        <begin position="89"/>
        <end position="114"/>
    </location>
</feature>
<dbReference type="Pfam" id="PF05296">
    <property type="entry name" value="TAS2R"/>
    <property type="match status" value="1"/>
</dbReference>
<keyword evidence="15" id="KW-1185">Reference proteome</keyword>
<feature type="transmembrane region" description="Helical" evidence="13">
    <location>
        <begin position="12"/>
        <end position="41"/>
    </location>
</feature>
<protein>
    <recommendedName>
        <fullName evidence="12">Taste receptor type 2</fullName>
    </recommendedName>
</protein>
<comment type="similarity">
    <text evidence="2 11">Belongs to the G-protein coupled receptor T2R family.</text>
</comment>
<evidence type="ECO:0000256" key="3">
    <source>
        <dbReference type="ARBA" id="ARBA00022480"/>
    </source>
</evidence>
<feature type="non-terminal residue" evidence="14">
    <location>
        <position position="313"/>
    </location>
</feature>
<keyword evidence="3 12" id="KW-0919">Taste</keyword>
<dbReference type="InterPro" id="IPR007960">
    <property type="entry name" value="TAS2R"/>
</dbReference>
<gene>
    <name evidence="14" type="primary">Tas2r9</name>
    <name evidence="14" type="ORF">PEDTOR_R06994</name>
</gene>
<keyword evidence="10 12" id="KW-0807">Transducer</keyword>
<evidence type="ECO:0000256" key="13">
    <source>
        <dbReference type="SAM" id="Phobius"/>
    </source>
</evidence>
<dbReference type="SUPFAM" id="SSF81321">
    <property type="entry name" value="Family A G protein-coupled receptor-like"/>
    <property type="match status" value="1"/>
</dbReference>
<dbReference type="PANTHER" id="PTHR11394">
    <property type="entry name" value="TASTE RECEPTOR TYPE 2"/>
    <property type="match status" value="1"/>
</dbReference>
<accession>A0A7K6NM72</accession>
<comment type="subcellular location">
    <subcellularLocation>
        <location evidence="1 12">Membrane</location>
        <topology evidence="1 12">Multi-pass membrane protein</topology>
    </subcellularLocation>
</comment>
<evidence type="ECO:0000256" key="8">
    <source>
        <dbReference type="ARBA" id="ARBA00023136"/>
    </source>
</evidence>
<feature type="transmembrane region" description="Helical" evidence="13">
    <location>
        <begin position="53"/>
        <end position="77"/>
    </location>
</feature>
<feature type="non-terminal residue" evidence="14">
    <location>
        <position position="1"/>
    </location>
</feature>
<dbReference type="Proteomes" id="UP000565207">
    <property type="component" value="Unassembled WGS sequence"/>
</dbReference>
<evidence type="ECO:0000256" key="12">
    <source>
        <dbReference type="RuleBase" id="RU004424"/>
    </source>
</evidence>
<evidence type="ECO:0000256" key="5">
    <source>
        <dbReference type="ARBA" id="ARBA00022692"/>
    </source>
</evidence>
<keyword evidence="9 12" id="KW-0675">Receptor</keyword>
<dbReference type="PANTHER" id="PTHR11394:SF47">
    <property type="entry name" value="TASTE RECEPTOR TYPE 2 MEMBER 40"/>
    <property type="match status" value="1"/>
</dbReference>
<keyword evidence="7 12" id="KW-0297">G-protein coupled receptor</keyword>
<dbReference type="GO" id="GO:0016020">
    <property type="term" value="C:membrane"/>
    <property type="evidence" value="ECO:0007669"/>
    <property type="project" value="UniProtKB-SubCell"/>
</dbReference>
<feature type="transmembrane region" description="Helical" evidence="13">
    <location>
        <begin position="268"/>
        <end position="290"/>
    </location>
</feature>
<feature type="transmembrane region" description="Helical" evidence="13">
    <location>
        <begin position="134"/>
        <end position="156"/>
    </location>
</feature>
<dbReference type="AlphaFoldDB" id="A0A7K6NM72"/>
<evidence type="ECO:0000256" key="4">
    <source>
        <dbReference type="ARBA" id="ARBA00022606"/>
    </source>
</evidence>
<name>A0A7K6NM72_PEDTO</name>
<evidence type="ECO:0000256" key="9">
    <source>
        <dbReference type="ARBA" id="ARBA00023170"/>
    </source>
</evidence>
<dbReference type="FunFam" id="1.20.1070.10:FF:000055">
    <property type="entry name" value="Taste receptor type 2"/>
    <property type="match status" value="1"/>
</dbReference>
<evidence type="ECO:0000256" key="11">
    <source>
        <dbReference type="RuleBase" id="RU004423"/>
    </source>
</evidence>
<comment type="caution">
    <text evidence="14">The sequence shown here is derived from an EMBL/GenBank/DDBJ whole genome shotgun (WGS) entry which is preliminary data.</text>
</comment>
<keyword evidence="5 12" id="KW-0812">Transmembrane</keyword>
<evidence type="ECO:0000313" key="14">
    <source>
        <dbReference type="EMBL" id="NWW49922.1"/>
    </source>
</evidence>
<keyword evidence="6 13" id="KW-1133">Transmembrane helix</keyword>
<organism evidence="14 15">
    <name type="scientific">Pedionomus torquatus</name>
    <name type="common">Plains-wanderer</name>
    <dbReference type="NCBI Taxonomy" id="227192"/>
    <lineage>
        <taxon>Eukaryota</taxon>
        <taxon>Metazoa</taxon>
        <taxon>Chordata</taxon>
        <taxon>Craniata</taxon>
        <taxon>Vertebrata</taxon>
        <taxon>Euteleostomi</taxon>
        <taxon>Archelosauria</taxon>
        <taxon>Archosauria</taxon>
        <taxon>Dinosauria</taxon>
        <taxon>Saurischia</taxon>
        <taxon>Theropoda</taxon>
        <taxon>Coelurosauria</taxon>
        <taxon>Aves</taxon>
        <taxon>Neognathae</taxon>
        <taxon>Neoaves</taxon>
        <taxon>Charadriiformes</taxon>
        <taxon>Pedionomidae</taxon>
        <taxon>Pedionomus</taxon>
    </lineage>
</organism>
<dbReference type="EMBL" id="VZRU01012633">
    <property type="protein sequence ID" value="NWW49922.1"/>
    <property type="molecule type" value="Genomic_DNA"/>
</dbReference>
<feature type="transmembrane region" description="Helical" evidence="13">
    <location>
        <begin position="240"/>
        <end position="262"/>
    </location>
</feature>
<evidence type="ECO:0000313" key="15">
    <source>
        <dbReference type="Proteomes" id="UP000565207"/>
    </source>
</evidence>
<dbReference type="Gene3D" id="1.20.1070.10">
    <property type="entry name" value="Rhodopsin 7-helix transmembrane proteins"/>
    <property type="match status" value="1"/>
</dbReference>
<feature type="transmembrane region" description="Helical" evidence="13">
    <location>
        <begin position="184"/>
        <end position="211"/>
    </location>
</feature>
<keyword evidence="8 12" id="KW-0472">Membrane</keyword>
<dbReference type="GO" id="GO:0004930">
    <property type="term" value="F:G protein-coupled receptor activity"/>
    <property type="evidence" value="ECO:0007669"/>
    <property type="project" value="UniProtKB-KW"/>
</dbReference>
<dbReference type="GO" id="GO:0033038">
    <property type="term" value="F:bitter taste receptor activity"/>
    <property type="evidence" value="ECO:0007669"/>
    <property type="project" value="InterPro"/>
</dbReference>